<sequence length="796" mass="87868">MLLAPSDGFQCCSRSPVSETELPSKSHVSPLSGVHVAMLVLGALIVVFIWALFIYQSVHARHEALDTRGSEHRNLALIVSESLKQMTDRAKSIGYEVAVQSNHHGYERVLNLLAEDPVFNRLSVYDAEGTPIFFSHPPSGRPGLATWLAQLSQHVQAFGYEPILPLRRVGSGDEEGAPVWRLPMLVPVPERVGGSLKKVVIIELDIGYLAGLLQHIELGSSGFLQVLDSRGAEWMRADSSGVIVGGAELPPIRPASDGRVASGHSEFELGNTRFQYVYVTRPPNGFSVAIAQPEPEILESLVANQRLQFGLNVLMTALVAGIIIWLRSALHRQQSALHDLQISERKNQRLIDRLESEHARSSRAAAIDHLSGLFNRRQFIETATEALSEQRRKRRLTALMFIDLDRFKAINDSLGHKVGDLLLQAVAGRIQNYLGPEDLAARFGGDEFVVLLGGDRRESDIEDTAQGLHRRLSQTYELDGIELNNSPSIGIAICPRDGQTIDDLIQSADAAMYSAKKAGRGQYRFFDQSLNVTDAEAFHLEQAFPEALAKRQFVLHFQPQVCLETMRLSGFESLVRWQHPEFGLLYPDRFIDMAETTGLVIPMGLEVLRLTCEHLLLWRDEGLEVETVAVNVSPVQLTQPDFGATVLELLKSYGLQPRDLELEITETAVLDARAAEQIHILKNAGIVVSLDDFGTGYSGFAHLESVPVDKLKIDRSLIARISNSHDDSPIVSSTIILAKRMNLKVVAEGVETREQLVHLKVAGCDFAQGYHISRPIPADQVAGFIGKAVEALEEPV</sequence>
<dbReference type="Proteomes" id="UP000323161">
    <property type="component" value="Unassembled WGS sequence"/>
</dbReference>
<dbReference type="InterPro" id="IPR000160">
    <property type="entry name" value="GGDEF_dom"/>
</dbReference>
<reference evidence="4 5" key="1">
    <citation type="submission" date="2019-08" db="EMBL/GenBank/DDBJ databases">
        <title>Marinobacter ZYF650 sp. nov., a marine bacterium isolated from seawater of the Mariana trench.</title>
        <authorList>
            <person name="Ahmad W."/>
        </authorList>
    </citation>
    <scope>NUCLEOTIDE SEQUENCE [LARGE SCALE GENOMIC DNA]</scope>
    <source>
        <strain evidence="4 5">ZYF650</strain>
    </source>
</reference>
<keyword evidence="1" id="KW-0812">Transmembrane</keyword>
<dbReference type="SUPFAM" id="SSF141868">
    <property type="entry name" value="EAL domain-like"/>
    <property type="match status" value="1"/>
</dbReference>
<keyword evidence="1" id="KW-0472">Membrane</keyword>
<dbReference type="AlphaFoldDB" id="A0A5B0VHK9"/>
<keyword evidence="1" id="KW-1133">Transmembrane helix</keyword>
<proteinExistence type="predicted"/>
<protein>
    <submittedName>
        <fullName evidence="4">Bifunctional diguanylate cyclase/phosphodiesterase</fullName>
    </submittedName>
</protein>
<dbReference type="Pfam" id="PF00990">
    <property type="entry name" value="GGDEF"/>
    <property type="match status" value="1"/>
</dbReference>
<evidence type="ECO:0000259" key="2">
    <source>
        <dbReference type="PROSITE" id="PS50883"/>
    </source>
</evidence>
<keyword evidence="5" id="KW-1185">Reference proteome</keyword>
<dbReference type="EMBL" id="VTUU01000003">
    <property type="protein sequence ID" value="KAA1174167.1"/>
    <property type="molecule type" value="Genomic_DNA"/>
</dbReference>
<dbReference type="NCBIfam" id="TIGR00254">
    <property type="entry name" value="GGDEF"/>
    <property type="match status" value="1"/>
</dbReference>
<dbReference type="SMART" id="SM00052">
    <property type="entry name" value="EAL"/>
    <property type="match status" value="1"/>
</dbReference>
<feature type="transmembrane region" description="Helical" evidence="1">
    <location>
        <begin position="34"/>
        <end position="55"/>
    </location>
</feature>
<dbReference type="PROSITE" id="PS50883">
    <property type="entry name" value="EAL"/>
    <property type="match status" value="1"/>
</dbReference>
<dbReference type="Gene3D" id="3.30.70.270">
    <property type="match status" value="1"/>
</dbReference>
<feature type="domain" description="GGDEF" evidence="3">
    <location>
        <begin position="395"/>
        <end position="528"/>
    </location>
</feature>
<evidence type="ECO:0000313" key="5">
    <source>
        <dbReference type="Proteomes" id="UP000323161"/>
    </source>
</evidence>
<dbReference type="SUPFAM" id="SSF55073">
    <property type="entry name" value="Nucleotide cyclase"/>
    <property type="match status" value="1"/>
</dbReference>
<dbReference type="PROSITE" id="PS50887">
    <property type="entry name" value="GGDEF"/>
    <property type="match status" value="1"/>
</dbReference>
<accession>A0A5B0VHK9</accession>
<evidence type="ECO:0000313" key="4">
    <source>
        <dbReference type="EMBL" id="KAA1174167.1"/>
    </source>
</evidence>
<dbReference type="CDD" id="cd01948">
    <property type="entry name" value="EAL"/>
    <property type="match status" value="1"/>
</dbReference>
<dbReference type="PANTHER" id="PTHR44757">
    <property type="entry name" value="DIGUANYLATE CYCLASE DGCP"/>
    <property type="match status" value="1"/>
</dbReference>
<dbReference type="PANTHER" id="PTHR44757:SF2">
    <property type="entry name" value="BIOFILM ARCHITECTURE MAINTENANCE PROTEIN MBAA"/>
    <property type="match status" value="1"/>
</dbReference>
<feature type="transmembrane region" description="Helical" evidence="1">
    <location>
        <begin position="309"/>
        <end position="326"/>
    </location>
</feature>
<gene>
    <name evidence="4" type="ORF">FWJ25_07900</name>
</gene>
<organism evidence="4 5">
    <name type="scientific">Marinobacter salinexigens</name>
    <dbReference type="NCBI Taxonomy" id="2919747"/>
    <lineage>
        <taxon>Bacteria</taxon>
        <taxon>Pseudomonadati</taxon>
        <taxon>Pseudomonadota</taxon>
        <taxon>Gammaproteobacteria</taxon>
        <taxon>Pseudomonadales</taxon>
        <taxon>Marinobacteraceae</taxon>
        <taxon>Marinobacter</taxon>
    </lineage>
</organism>
<comment type="caution">
    <text evidence="4">The sequence shown here is derived from an EMBL/GenBank/DDBJ whole genome shotgun (WGS) entry which is preliminary data.</text>
</comment>
<dbReference type="SMART" id="SM00267">
    <property type="entry name" value="GGDEF"/>
    <property type="match status" value="1"/>
</dbReference>
<evidence type="ECO:0000259" key="3">
    <source>
        <dbReference type="PROSITE" id="PS50887"/>
    </source>
</evidence>
<dbReference type="InterPro" id="IPR029787">
    <property type="entry name" value="Nucleotide_cyclase"/>
</dbReference>
<dbReference type="Gene3D" id="3.20.20.450">
    <property type="entry name" value="EAL domain"/>
    <property type="match status" value="1"/>
</dbReference>
<dbReference type="InterPro" id="IPR052155">
    <property type="entry name" value="Biofilm_reg_signaling"/>
</dbReference>
<name>A0A5B0VHK9_9GAMM</name>
<dbReference type="Pfam" id="PF00563">
    <property type="entry name" value="EAL"/>
    <property type="match status" value="1"/>
</dbReference>
<dbReference type="InterPro" id="IPR043128">
    <property type="entry name" value="Rev_trsase/Diguanyl_cyclase"/>
</dbReference>
<dbReference type="InterPro" id="IPR035919">
    <property type="entry name" value="EAL_sf"/>
</dbReference>
<evidence type="ECO:0000256" key="1">
    <source>
        <dbReference type="SAM" id="Phobius"/>
    </source>
</evidence>
<dbReference type="CDD" id="cd01949">
    <property type="entry name" value="GGDEF"/>
    <property type="match status" value="1"/>
</dbReference>
<dbReference type="InterPro" id="IPR001633">
    <property type="entry name" value="EAL_dom"/>
</dbReference>
<feature type="domain" description="EAL" evidence="2">
    <location>
        <begin position="537"/>
        <end position="789"/>
    </location>
</feature>